<organism evidence="8 9">
    <name type="scientific">Stappia sediminis</name>
    <dbReference type="NCBI Taxonomy" id="2692190"/>
    <lineage>
        <taxon>Bacteria</taxon>
        <taxon>Pseudomonadati</taxon>
        <taxon>Pseudomonadota</taxon>
        <taxon>Alphaproteobacteria</taxon>
        <taxon>Hyphomicrobiales</taxon>
        <taxon>Stappiaceae</taxon>
        <taxon>Stappia</taxon>
    </lineage>
</organism>
<evidence type="ECO:0000256" key="2">
    <source>
        <dbReference type="ARBA" id="ARBA00022517"/>
    </source>
</evidence>
<evidence type="ECO:0000259" key="6">
    <source>
        <dbReference type="Pfam" id="PF01782"/>
    </source>
</evidence>
<comment type="domain">
    <text evidence="5">The PRC barrel domain binds ribosomal protein uS19.</text>
</comment>
<comment type="caution">
    <text evidence="8">The sequence shown here is derived from an EMBL/GenBank/DDBJ whole genome shotgun (WGS) entry which is preliminary data.</text>
</comment>
<comment type="subunit">
    <text evidence="5">Binds ribosomal protein uS19.</text>
</comment>
<dbReference type="GO" id="GO:0005840">
    <property type="term" value="C:ribosome"/>
    <property type="evidence" value="ECO:0007669"/>
    <property type="project" value="InterPro"/>
</dbReference>
<proteinExistence type="inferred from homology"/>
<sequence>MSKASARIAIARIGAAHGIRGEVRIKPYGDDPLALADYGPLSTKDGSKSFEILGLRPQKSVVIARLKGVNDRNAAEALNGVELYVARDALPEPEEEDEFYHADLIGLAAVDTGGAELGTIATVPNFGAGDLLEIAPKGGRSFYVPFTREFVPTVDIASGRVVVALPDGYLSESDEDRA</sequence>
<evidence type="ECO:0000313" key="8">
    <source>
        <dbReference type="EMBL" id="MXN64830.1"/>
    </source>
</evidence>
<feature type="domain" description="Ribosome maturation factor RimM PRC barrel" evidence="7">
    <location>
        <begin position="102"/>
        <end position="168"/>
    </location>
</feature>
<protein>
    <recommendedName>
        <fullName evidence="5">Ribosome maturation factor RimM</fullName>
    </recommendedName>
</protein>
<dbReference type="SUPFAM" id="SSF50346">
    <property type="entry name" value="PRC-barrel domain"/>
    <property type="match status" value="1"/>
</dbReference>
<keyword evidence="9" id="KW-1185">Reference proteome</keyword>
<dbReference type="SUPFAM" id="SSF50447">
    <property type="entry name" value="Translation proteins"/>
    <property type="match status" value="1"/>
</dbReference>
<dbReference type="PANTHER" id="PTHR33692:SF1">
    <property type="entry name" value="RIBOSOME MATURATION FACTOR RIMM"/>
    <property type="match status" value="1"/>
</dbReference>
<dbReference type="GO" id="GO:0006364">
    <property type="term" value="P:rRNA processing"/>
    <property type="evidence" value="ECO:0007669"/>
    <property type="project" value="UniProtKB-UniRule"/>
</dbReference>
<dbReference type="Pfam" id="PF01782">
    <property type="entry name" value="RimM"/>
    <property type="match status" value="1"/>
</dbReference>
<keyword evidence="3 5" id="KW-0698">rRNA processing</keyword>
<dbReference type="EMBL" id="WUMV01000003">
    <property type="protein sequence ID" value="MXN64830.1"/>
    <property type="molecule type" value="Genomic_DNA"/>
</dbReference>
<name>A0A7X3S7J8_9HYPH</name>
<evidence type="ECO:0000256" key="5">
    <source>
        <dbReference type="HAMAP-Rule" id="MF_00014"/>
    </source>
</evidence>
<dbReference type="Proteomes" id="UP000433101">
    <property type="component" value="Unassembled WGS sequence"/>
</dbReference>
<dbReference type="HAMAP" id="MF_00014">
    <property type="entry name" value="Ribosome_mat_RimM"/>
    <property type="match status" value="1"/>
</dbReference>
<dbReference type="GO" id="GO:0042274">
    <property type="term" value="P:ribosomal small subunit biogenesis"/>
    <property type="evidence" value="ECO:0007669"/>
    <property type="project" value="UniProtKB-UniRule"/>
</dbReference>
<feature type="domain" description="RimM N-terminal" evidence="6">
    <location>
        <begin position="10"/>
        <end position="88"/>
    </location>
</feature>
<keyword evidence="2 5" id="KW-0690">Ribosome biogenesis</keyword>
<dbReference type="Pfam" id="PF24986">
    <property type="entry name" value="PRC_RimM"/>
    <property type="match status" value="1"/>
</dbReference>
<evidence type="ECO:0000256" key="1">
    <source>
        <dbReference type="ARBA" id="ARBA00022490"/>
    </source>
</evidence>
<dbReference type="InterPro" id="IPR002676">
    <property type="entry name" value="RimM_N"/>
</dbReference>
<dbReference type="Gene3D" id="2.40.30.60">
    <property type="entry name" value="RimM"/>
    <property type="match status" value="1"/>
</dbReference>
<evidence type="ECO:0000313" key="9">
    <source>
        <dbReference type="Proteomes" id="UP000433101"/>
    </source>
</evidence>
<dbReference type="InterPro" id="IPR056792">
    <property type="entry name" value="PRC_RimM"/>
</dbReference>
<reference evidence="8 9" key="1">
    <citation type="submission" date="2019-12" db="EMBL/GenBank/DDBJ databases">
        <authorList>
            <person name="Li M."/>
        </authorList>
    </citation>
    <scope>NUCLEOTIDE SEQUENCE [LARGE SCALE GENOMIC DNA]</scope>
    <source>
        <strain evidence="8 9">GBMRC 2046</strain>
    </source>
</reference>
<dbReference type="Gene3D" id="2.30.30.240">
    <property type="entry name" value="PRC-barrel domain"/>
    <property type="match status" value="1"/>
</dbReference>
<comment type="function">
    <text evidence="5">An accessory protein needed during the final step in the assembly of 30S ribosomal subunit, possibly for assembly of the head region. Essential for efficient processing of 16S rRNA. May be needed both before and after RbfA during the maturation of 16S rRNA. It has affinity for free ribosomal 30S subunits but not for 70S ribosomes.</text>
</comment>
<dbReference type="RefSeq" id="WP_160775074.1">
    <property type="nucleotide sequence ID" value="NZ_WUMV01000003.1"/>
</dbReference>
<accession>A0A7X3S7J8</accession>
<dbReference type="NCBIfam" id="TIGR02273">
    <property type="entry name" value="16S_RimM"/>
    <property type="match status" value="1"/>
</dbReference>
<dbReference type="GO" id="GO:0005737">
    <property type="term" value="C:cytoplasm"/>
    <property type="evidence" value="ECO:0007669"/>
    <property type="project" value="UniProtKB-SubCell"/>
</dbReference>
<dbReference type="PANTHER" id="PTHR33692">
    <property type="entry name" value="RIBOSOME MATURATION FACTOR RIMM"/>
    <property type="match status" value="1"/>
</dbReference>
<comment type="subcellular location">
    <subcellularLocation>
        <location evidence="5">Cytoplasm</location>
    </subcellularLocation>
</comment>
<comment type="similarity">
    <text evidence="5">Belongs to the RimM family.</text>
</comment>
<dbReference type="InterPro" id="IPR011033">
    <property type="entry name" value="PRC_barrel-like_sf"/>
</dbReference>
<evidence type="ECO:0000256" key="3">
    <source>
        <dbReference type="ARBA" id="ARBA00022552"/>
    </source>
</evidence>
<dbReference type="InterPro" id="IPR009000">
    <property type="entry name" value="Transl_B-barrel_sf"/>
</dbReference>
<dbReference type="GO" id="GO:0043022">
    <property type="term" value="F:ribosome binding"/>
    <property type="evidence" value="ECO:0007669"/>
    <property type="project" value="InterPro"/>
</dbReference>
<dbReference type="AlphaFoldDB" id="A0A7X3S7J8"/>
<dbReference type="InterPro" id="IPR036976">
    <property type="entry name" value="RimM_N_sf"/>
</dbReference>
<evidence type="ECO:0000256" key="4">
    <source>
        <dbReference type="ARBA" id="ARBA00023186"/>
    </source>
</evidence>
<dbReference type="InterPro" id="IPR011961">
    <property type="entry name" value="RimM"/>
</dbReference>
<gene>
    <name evidence="5 8" type="primary">rimM</name>
    <name evidence="8" type="ORF">GR183_07915</name>
</gene>
<keyword evidence="4 5" id="KW-0143">Chaperone</keyword>
<keyword evidence="1 5" id="KW-0963">Cytoplasm</keyword>
<evidence type="ECO:0000259" key="7">
    <source>
        <dbReference type="Pfam" id="PF24986"/>
    </source>
</evidence>